<accession>A0A1I5IYP2</accession>
<sequence>MRPKTCPECLGSGMDRDRKICPKCGGLGEIYEFSVRTTLPCR</sequence>
<dbReference type="AlphaFoldDB" id="A0A1I5IYP2"/>
<evidence type="ECO:0000313" key="2">
    <source>
        <dbReference type="Proteomes" id="UP000199137"/>
    </source>
</evidence>
<evidence type="ECO:0008006" key="3">
    <source>
        <dbReference type="Google" id="ProtNLM"/>
    </source>
</evidence>
<dbReference type="Proteomes" id="UP000199137">
    <property type="component" value="Unassembled WGS sequence"/>
</dbReference>
<organism evidence="1 2">
    <name type="scientific">Amycolatopsis rubida</name>
    <dbReference type="NCBI Taxonomy" id="112413"/>
    <lineage>
        <taxon>Bacteria</taxon>
        <taxon>Bacillati</taxon>
        <taxon>Actinomycetota</taxon>
        <taxon>Actinomycetes</taxon>
        <taxon>Pseudonocardiales</taxon>
        <taxon>Pseudonocardiaceae</taxon>
        <taxon>Amycolatopsis</taxon>
    </lineage>
</organism>
<dbReference type="InterPro" id="IPR036410">
    <property type="entry name" value="HSP_DnaJ_Cys-rich_dom_sf"/>
</dbReference>
<gene>
    <name evidence="1" type="ORF">SAMN05421854_102787</name>
</gene>
<dbReference type="EMBL" id="FOWC01000002">
    <property type="protein sequence ID" value="SFO65529.1"/>
    <property type="molecule type" value="Genomic_DNA"/>
</dbReference>
<dbReference type="SUPFAM" id="SSF57938">
    <property type="entry name" value="DnaJ/Hsp40 cysteine-rich domain"/>
    <property type="match status" value="1"/>
</dbReference>
<protein>
    <recommendedName>
        <fullName evidence="3">Molecular chaperone DnaJ</fullName>
    </recommendedName>
</protein>
<name>A0A1I5IYP2_9PSEU</name>
<proteinExistence type="predicted"/>
<evidence type="ECO:0000313" key="1">
    <source>
        <dbReference type="EMBL" id="SFO65529.1"/>
    </source>
</evidence>
<dbReference type="Gene3D" id="6.20.20.10">
    <property type="match status" value="1"/>
</dbReference>
<reference evidence="1 2" key="1">
    <citation type="submission" date="2016-10" db="EMBL/GenBank/DDBJ databases">
        <authorList>
            <person name="de Groot N.N."/>
        </authorList>
    </citation>
    <scope>NUCLEOTIDE SEQUENCE [LARGE SCALE GENOMIC DNA]</scope>
    <source>
        <strain evidence="1 2">DSM 44637</strain>
    </source>
</reference>